<gene>
    <name evidence="2" type="primary">HaRxLL69</name>
</gene>
<protein>
    <submittedName>
        <fullName evidence="2">RxLR effector candidate protein</fullName>
    </submittedName>
</protein>
<evidence type="ECO:0000313" key="2">
    <source>
        <dbReference type="EMBL" id="BAP68949.1"/>
    </source>
</evidence>
<feature type="region of interest" description="Disordered" evidence="1">
    <location>
        <begin position="21"/>
        <end position="72"/>
    </location>
</feature>
<name>A0A090C2S3_HYAAE</name>
<sequence length="93" mass="9749">MRLHTFTFVVSIAIQARHVNSSAPVDSAMTEANAPASVHPSDVGHDGAPANRVPNSLDPATDGERTSGLPLEAEVKSAVTELVRTVHEQNPGL</sequence>
<dbReference type="EMBL" id="AB922373">
    <property type="protein sequence ID" value="BAP68949.1"/>
    <property type="molecule type" value="mRNA"/>
</dbReference>
<reference evidence="2" key="1">
    <citation type="journal article" date="2014" name="PLoS Pathog.">
        <title>Expression profiling during Arabidopsis/downy mildew interaction reveals a highly-expressed effector that attenuates responses to salicylic acid.</title>
        <authorList>
            <person name="Asai S."/>
            <person name="Rallapalli G."/>
            <person name="Piquerez S.J.M."/>
            <person name="Caillaud M.C."/>
            <person name="Furzer O.J."/>
            <person name="Ishaque N."/>
            <person name="Wirthmueller L."/>
            <person name="Fabro G."/>
            <person name="Shirasu K."/>
            <person name="Jones J.D.G."/>
        </authorList>
    </citation>
    <scope>NUCLEOTIDE SEQUENCE</scope>
    <source>
        <strain evidence="2">Emoy2</strain>
    </source>
</reference>
<organism evidence="2">
    <name type="scientific">Hyaloperonospora arabidopsidis (strain Emoy2)</name>
    <name type="common">Downy mildew agent</name>
    <name type="synonym">Peronospora arabidopsidis</name>
    <dbReference type="NCBI Taxonomy" id="559515"/>
    <lineage>
        <taxon>Eukaryota</taxon>
        <taxon>Sar</taxon>
        <taxon>Stramenopiles</taxon>
        <taxon>Oomycota</taxon>
        <taxon>Peronosporomycetes</taxon>
        <taxon>Peronosporales</taxon>
        <taxon>Peronosporaceae</taxon>
        <taxon>Hyaloperonospora</taxon>
    </lineage>
</organism>
<dbReference type="AlphaFoldDB" id="A0A090C2S3"/>
<proteinExistence type="evidence at transcript level"/>
<feature type="non-terminal residue" evidence="2">
    <location>
        <position position="93"/>
    </location>
</feature>
<accession>A0A090C2S3</accession>
<evidence type="ECO:0000256" key="1">
    <source>
        <dbReference type="SAM" id="MobiDB-lite"/>
    </source>
</evidence>